<organism evidence="3 4">
    <name type="scientific">Georgenia daeguensis</name>
    <dbReference type="NCBI Taxonomy" id="908355"/>
    <lineage>
        <taxon>Bacteria</taxon>
        <taxon>Bacillati</taxon>
        <taxon>Actinomycetota</taxon>
        <taxon>Actinomycetes</taxon>
        <taxon>Micrococcales</taxon>
        <taxon>Bogoriellaceae</taxon>
        <taxon>Georgenia</taxon>
    </lineage>
</organism>
<evidence type="ECO:0000313" key="3">
    <source>
        <dbReference type="EMBL" id="GAA3509933.1"/>
    </source>
</evidence>
<proteinExistence type="predicted"/>
<evidence type="ECO:0000313" key="4">
    <source>
        <dbReference type="Proteomes" id="UP001499841"/>
    </source>
</evidence>
<dbReference type="InterPro" id="IPR007137">
    <property type="entry name" value="DUF348"/>
</dbReference>
<protein>
    <recommendedName>
        <fullName evidence="2">G5 domain-containing protein</fullName>
    </recommendedName>
</protein>
<dbReference type="Proteomes" id="UP001499841">
    <property type="component" value="Unassembled WGS sequence"/>
</dbReference>
<comment type="caution">
    <text evidence="3">The sequence shown here is derived from an EMBL/GenBank/DDBJ whole genome shotgun (WGS) entry which is preliminary data.</text>
</comment>
<name>A0ABP6UK34_9MICO</name>
<reference evidence="4" key="1">
    <citation type="journal article" date="2019" name="Int. J. Syst. Evol. Microbiol.">
        <title>The Global Catalogue of Microorganisms (GCM) 10K type strain sequencing project: providing services to taxonomists for standard genome sequencing and annotation.</title>
        <authorList>
            <consortium name="The Broad Institute Genomics Platform"/>
            <consortium name="The Broad Institute Genome Sequencing Center for Infectious Disease"/>
            <person name="Wu L."/>
            <person name="Ma J."/>
        </authorList>
    </citation>
    <scope>NUCLEOTIDE SEQUENCE [LARGE SCALE GENOMIC DNA]</scope>
    <source>
        <strain evidence="4">JCM 17459</strain>
    </source>
</reference>
<feature type="domain" description="G5" evidence="2">
    <location>
        <begin position="176"/>
        <end position="256"/>
    </location>
</feature>
<dbReference type="Pfam" id="PF03990">
    <property type="entry name" value="DUF348"/>
    <property type="match status" value="1"/>
</dbReference>
<accession>A0ABP6UK34</accession>
<keyword evidence="4" id="KW-1185">Reference proteome</keyword>
<dbReference type="Gene3D" id="2.20.230.10">
    <property type="entry name" value="Resuscitation-promoting factor rpfb"/>
    <property type="match status" value="1"/>
</dbReference>
<dbReference type="InterPro" id="IPR011098">
    <property type="entry name" value="G5_dom"/>
</dbReference>
<dbReference type="InterPro" id="IPR023346">
    <property type="entry name" value="Lysozyme-like_dom_sf"/>
</dbReference>
<dbReference type="RefSeq" id="WP_345044594.1">
    <property type="nucleotide sequence ID" value="NZ_BAABBA010000026.1"/>
</dbReference>
<dbReference type="Pfam" id="PF07501">
    <property type="entry name" value="G5"/>
    <property type="match status" value="1"/>
</dbReference>
<gene>
    <name evidence="3" type="ORF">GCM10022262_37120</name>
</gene>
<evidence type="ECO:0000259" key="2">
    <source>
        <dbReference type="PROSITE" id="PS51109"/>
    </source>
</evidence>
<keyword evidence="1" id="KW-0732">Signal</keyword>
<dbReference type="SUPFAM" id="SSF53955">
    <property type="entry name" value="Lysozyme-like"/>
    <property type="match status" value="1"/>
</dbReference>
<dbReference type="EMBL" id="BAABBA010000026">
    <property type="protein sequence ID" value="GAA3509933.1"/>
    <property type="molecule type" value="Genomic_DNA"/>
</dbReference>
<sequence length="372" mass="37896">MARHTAERGTAALVTDTTPVIGVPQPGTRRAARLAESEQQASKGSGALGIPGVAVKALRGGVLGAVVLGTGAFTVSQVSAEPGVTEGADLAAVEAGTLALRDVDAASRSQIAGRLALEADGARSFSLVVDGETREITTTAATLGEALAEAGIVVGGDDVVTASLNAAVPAGETVEVLRATSEHVTEETVDKHGVVEKEDDSLPEGERKVETEGVDGVTTETYRVVTAGGEEVSRELVATVVSSTKVDEVVLVGTKKAVEAAPAEAAAPVASYSGDPRAIGRQLAAARGWGADQFSCLDSLWTRESNWSVTADNPTSSAYGIPQALPGSKMASAGADWATNPATQITWGLDYIAGRYGTPCGAWGHSQSVGWY</sequence>
<dbReference type="SMART" id="SM01208">
    <property type="entry name" value="G5"/>
    <property type="match status" value="1"/>
</dbReference>
<evidence type="ECO:0000256" key="1">
    <source>
        <dbReference type="ARBA" id="ARBA00022729"/>
    </source>
</evidence>
<dbReference type="PROSITE" id="PS51109">
    <property type="entry name" value="G5"/>
    <property type="match status" value="1"/>
</dbReference>